<sequence>MADSAASAANHVDIRAKPTEDQHIQRFIPADQLMISCGCVPVDIAMKKVAIIYDHVSGYTQLPKGRKNIHEDLHTTAVRETCEETGLEFHALPLKTATRATPTAEMMREDSSLSVGPNGLTEGFINCEASSVCVYRCRDTGAFKMVFWFAAQGDCTAKPDAHTREAWEEGFEIEWVDAKDAASRMSDEADGKVIEKVLTDMRNTGYDI</sequence>
<evidence type="ECO:0000313" key="1">
    <source>
        <dbReference type="EMBL" id="KAJ3498880.1"/>
    </source>
</evidence>
<accession>A0ACC1R5K6</accession>
<gene>
    <name evidence="1" type="ORF">NLG97_g772</name>
</gene>
<dbReference type="EMBL" id="JANAKD010000030">
    <property type="protein sequence ID" value="KAJ3498880.1"/>
    <property type="molecule type" value="Genomic_DNA"/>
</dbReference>
<reference evidence="1" key="1">
    <citation type="submission" date="2022-07" db="EMBL/GenBank/DDBJ databases">
        <title>Genome Sequence of Lecanicillium saksenae.</title>
        <authorList>
            <person name="Buettner E."/>
        </authorList>
    </citation>
    <scope>NUCLEOTIDE SEQUENCE</scope>
    <source>
        <strain evidence="1">VT-O1</strain>
    </source>
</reference>
<comment type="caution">
    <text evidence="1">The sequence shown here is derived from an EMBL/GenBank/DDBJ whole genome shotgun (WGS) entry which is preliminary data.</text>
</comment>
<protein>
    <submittedName>
        <fullName evidence="1">Uncharacterized protein</fullName>
    </submittedName>
</protein>
<dbReference type="Proteomes" id="UP001148737">
    <property type="component" value="Unassembled WGS sequence"/>
</dbReference>
<evidence type="ECO:0000313" key="2">
    <source>
        <dbReference type="Proteomes" id="UP001148737"/>
    </source>
</evidence>
<organism evidence="1 2">
    <name type="scientific">Lecanicillium saksenae</name>
    <dbReference type="NCBI Taxonomy" id="468837"/>
    <lineage>
        <taxon>Eukaryota</taxon>
        <taxon>Fungi</taxon>
        <taxon>Dikarya</taxon>
        <taxon>Ascomycota</taxon>
        <taxon>Pezizomycotina</taxon>
        <taxon>Sordariomycetes</taxon>
        <taxon>Hypocreomycetidae</taxon>
        <taxon>Hypocreales</taxon>
        <taxon>Cordycipitaceae</taxon>
        <taxon>Lecanicillium</taxon>
    </lineage>
</organism>
<name>A0ACC1R5K6_9HYPO</name>
<keyword evidence="2" id="KW-1185">Reference proteome</keyword>
<proteinExistence type="predicted"/>